<name>A0A813HKG3_POLGL</name>
<protein>
    <submittedName>
        <fullName evidence="1">Uncharacterized protein</fullName>
    </submittedName>
</protein>
<comment type="caution">
    <text evidence="1">The sequence shown here is derived from an EMBL/GenBank/DDBJ whole genome shotgun (WGS) entry which is preliminary data.</text>
</comment>
<gene>
    <name evidence="1" type="ORF">PGLA1383_LOCUS53864</name>
</gene>
<dbReference type="AlphaFoldDB" id="A0A813HKG3"/>
<keyword evidence="2" id="KW-1185">Reference proteome</keyword>
<dbReference type="Proteomes" id="UP000654075">
    <property type="component" value="Unassembled WGS sequence"/>
</dbReference>
<accession>A0A813HKG3</accession>
<evidence type="ECO:0000313" key="2">
    <source>
        <dbReference type="Proteomes" id="UP000654075"/>
    </source>
</evidence>
<dbReference type="OMA" id="HACPRKE"/>
<proteinExistence type="predicted"/>
<organism evidence="1 2">
    <name type="scientific">Polarella glacialis</name>
    <name type="common">Dinoflagellate</name>
    <dbReference type="NCBI Taxonomy" id="89957"/>
    <lineage>
        <taxon>Eukaryota</taxon>
        <taxon>Sar</taxon>
        <taxon>Alveolata</taxon>
        <taxon>Dinophyceae</taxon>
        <taxon>Suessiales</taxon>
        <taxon>Suessiaceae</taxon>
        <taxon>Polarella</taxon>
    </lineage>
</organism>
<reference evidence="1" key="1">
    <citation type="submission" date="2021-02" db="EMBL/GenBank/DDBJ databases">
        <authorList>
            <person name="Dougan E. K."/>
            <person name="Rhodes N."/>
            <person name="Thang M."/>
            <person name="Chan C."/>
        </authorList>
    </citation>
    <scope>NUCLEOTIDE SEQUENCE</scope>
</reference>
<sequence length="252" mass="28945">MFWAFGPSLGQYSKERRLNLNPAIRGSLEAWRNLLRVAPRRRLEQLDNDLVDMVIFTDGYFPDARKAETDPARVGGVVFSREGNDPPEYFSMEVPEDVMNKWIPRTNQIAVVELFAPVLALELLGEKLRGKKVLLFVDSEPVEGALVKGYSALQDMSELTRVFWEEAAKLKALIYIDRVPTDSNPADLPSRKTKEDRYQNLGWVEVKRPWPGKLCLQKKSERAWEKLGSVKRTRVRYPGRIASTRRESQRPA</sequence>
<dbReference type="EMBL" id="CAJNNV010032044">
    <property type="protein sequence ID" value="CAE8638723.1"/>
    <property type="molecule type" value="Genomic_DNA"/>
</dbReference>
<dbReference type="OrthoDB" id="448892at2759"/>
<evidence type="ECO:0000313" key="1">
    <source>
        <dbReference type="EMBL" id="CAE8638723.1"/>
    </source>
</evidence>